<dbReference type="SUPFAM" id="SSF47095">
    <property type="entry name" value="HMG-box"/>
    <property type="match status" value="1"/>
</dbReference>
<evidence type="ECO:0000313" key="4">
    <source>
        <dbReference type="EMBL" id="KAK8854558.1"/>
    </source>
</evidence>
<evidence type="ECO:0000256" key="1">
    <source>
        <dbReference type="SAM" id="MobiDB-lite"/>
    </source>
</evidence>
<gene>
    <name evidence="4" type="ORF">IAR55_003297</name>
</gene>
<dbReference type="GO" id="GO:0006950">
    <property type="term" value="P:response to stress"/>
    <property type="evidence" value="ECO:0007669"/>
    <property type="project" value="UniProtKB-ARBA"/>
</dbReference>
<feature type="signal peptide" evidence="2">
    <location>
        <begin position="1"/>
        <end position="27"/>
    </location>
</feature>
<feature type="region of interest" description="Disordered" evidence="1">
    <location>
        <begin position="380"/>
        <end position="513"/>
    </location>
</feature>
<feature type="domain" description="SprT-like" evidence="3">
    <location>
        <begin position="632"/>
        <end position="796"/>
    </location>
</feature>
<feature type="region of interest" description="Disordered" evidence="1">
    <location>
        <begin position="532"/>
        <end position="568"/>
    </location>
</feature>
<feature type="compositionally biased region" description="Pro residues" evidence="1">
    <location>
        <begin position="230"/>
        <end position="240"/>
    </location>
</feature>
<dbReference type="InterPro" id="IPR006640">
    <property type="entry name" value="SprT-like_domain"/>
</dbReference>
<comment type="caution">
    <text evidence="4">The sequence shown here is derived from an EMBL/GenBank/DDBJ whole genome shotgun (WGS) entry which is preliminary data.</text>
</comment>
<feature type="compositionally biased region" description="Polar residues" evidence="1">
    <location>
        <begin position="209"/>
        <end position="224"/>
    </location>
</feature>
<dbReference type="AlphaFoldDB" id="A0AAW0YYK7"/>
<dbReference type="Proteomes" id="UP001388673">
    <property type="component" value="Unassembled WGS sequence"/>
</dbReference>
<organism evidence="4 5">
    <name type="scientific">Kwoniella newhampshirensis</name>
    <dbReference type="NCBI Taxonomy" id="1651941"/>
    <lineage>
        <taxon>Eukaryota</taxon>
        <taxon>Fungi</taxon>
        <taxon>Dikarya</taxon>
        <taxon>Basidiomycota</taxon>
        <taxon>Agaricomycotina</taxon>
        <taxon>Tremellomycetes</taxon>
        <taxon>Tremellales</taxon>
        <taxon>Cryptococcaceae</taxon>
        <taxon>Kwoniella</taxon>
    </lineage>
</organism>
<accession>A0AAW0YYK7</accession>
<keyword evidence="2" id="KW-0732">Signal</keyword>
<proteinExistence type="predicted"/>
<reference evidence="4 5" key="1">
    <citation type="journal article" date="2024" name="bioRxiv">
        <title>Comparative genomics of Cryptococcus and Kwoniella reveals pathogenesis evolution and contrasting karyotype dynamics via intercentromeric recombination or chromosome fusion.</title>
        <authorList>
            <person name="Coelho M.A."/>
            <person name="David-Palma M."/>
            <person name="Shea T."/>
            <person name="Bowers K."/>
            <person name="McGinley-Smith S."/>
            <person name="Mohammad A.W."/>
            <person name="Gnirke A."/>
            <person name="Yurkov A.M."/>
            <person name="Nowrousian M."/>
            <person name="Sun S."/>
            <person name="Cuomo C.A."/>
            <person name="Heitman J."/>
        </authorList>
    </citation>
    <scope>NUCLEOTIDE SEQUENCE [LARGE SCALE GENOMIC DNA]</scope>
    <source>
        <strain evidence="4 5">CBS 13917</strain>
    </source>
</reference>
<evidence type="ECO:0000256" key="2">
    <source>
        <dbReference type="SAM" id="SignalP"/>
    </source>
</evidence>
<feature type="region of interest" description="Disordered" evidence="1">
    <location>
        <begin position="597"/>
        <end position="622"/>
    </location>
</feature>
<dbReference type="Pfam" id="PF10263">
    <property type="entry name" value="SprT-like"/>
    <property type="match status" value="1"/>
</dbReference>
<feature type="compositionally biased region" description="Polar residues" evidence="1">
    <location>
        <begin position="404"/>
        <end position="414"/>
    </location>
</feature>
<dbReference type="PANTHER" id="PTHR23099">
    <property type="entry name" value="TRANSCRIPTIONAL REGULATOR"/>
    <property type="match status" value="1"/>
</dbReference>
<dbReference type="GeneID" id="92180555"/>
<feature type="region of interest" description="Disordered" evidence="1">
    <location>
        <begin position="209"/>
        <end position="249"/>
    </location>
</feature>
<name>A0AAW0YYK7_9TREE</name>
<dbReference type="RefSeq" id="XP_066802796.1">
    <property type="nucleotide sequence ID" value="XM_066946404.1"/>
</dbReference>
<keyword evidence="5" id="KW-1185">Reference proteome</keyword>
<evidence type="ECO:0000259" key="3">
    <source>
        <dbReference type="SMART" id="SM00731"/>
    </source>
</evidence>
<dbReference type="CDD" id="cd00084">
    <property type="entry name" value="HMG-box_SF"/>
    <property type="match status" value="1"/>
</dbReference>
<feature type="compositionally biased region" description="Acidic residues" evidence="1">
    <location>
        <begin position="495"/>
        <end position="513"/>
    </location>
</feature>
<dbReference type="InterPro" id="IPR036910">
    <property type="entry name" value="HMG_box_dom_sf"/>
</dbReference>
<dbReference type="EMBL" id="JBCAWK010000006">
    <property type="protein sequence ID" value="KAK8854558.1"/>
    <property type="molecule type" value="Genomic_DNA"/>
</dbReference>
<sequence length="861" mass="95936">MFTSLAVPLVVTGLILILTTSVSRVLADNLFVGCGDEIDFVDMALTTSDARVCLDSCEASNYTYYTLDESAVVCKCYTYPPPAAEYMPGSPGDCQGEMQYNLIRSDWIFSKCYNWINITQTPSDSFKACLGQCGSHAIAIARPTGTFPGHTECACASERDVEGMTETTCDLDKYFVYQNEPASKSKRGGRLKETAARVSESIWRSSESTFGLAHQGSTPQSVSTPVKQIPEPPSPPPPTCPRMTFSTTRPLTPRRNVAFAPTPLKKLDFSNVKMRATPGRRLNGMKIMATSATKRSVSRSMDSLRSDVESDLVFDRKEDGLQETEDLGVEFDLGALKLSDQPEQNLPSQGMTEEFDSDLEADEVDGDLILEAALDDLERESSAGIHVSQRIMPTPEREEDGSLPPSSLTFTPGSASCLAIDPVSDHSPSGKESDDGEPDWAPISRRTPGKRRIIISDSEDDIPVRQSGRRILNLSDSDNEQHEGPHSSSERSDEGQENENGEDDEGGIYYYGDDDSYGSLRDFIVDDDEEDECLEVGSSGAESDGFEIVDAPPSRKTQRREKRDDSRFDDQAILHYSPPTKRPLILPELNRLVIASSDSEADTEPALTTRRDKKDKSAKRGLSKREWAMERERIASEIFDDLDKRVFEEMLGAGGVNARVEWNNRLLTTAGVARSKRVTKNGETKKEHWIELSEKVLTGKEQILNTVAHEMCHLATWVISNEYKNPHGRIFKSWGRKIMRARKDIKVTTKHPYVIEYKYEWRCSNERCGKIYKRHSKSIDTSKQACGSCKGKLVPLFQTKQKPASAFQLYLKANMKFAKAAMPGSPHGDVMRALSKRWTEAGDSGDHELYWKASDVDIVRQ</sequence>
<dbReference type="SMART" id="SM00731">
    <property type="entry name" value="SprT"/>
    <property type="match status" value="1"/>
</dbReference>
<dbReference type="PANTHER" id="PTHR23099:SF0">
    <property type="entry name" value="GERM CELL NUCLEAR ACIDIC PROTEIN"/>
    <property type="match status" value="1"/>
</dbReference>
<dbReference type="KEGG" id="kne:92180555"/>
<dbReference type="GO" id="GO:0005634">
    <property type="term" value="C:nucleus"/>
    <property type="evidence" value="ECO:0007669"/>
    <property type="project" value="TreeGrafter"/>
</dbReference>
<feature type="chain" id="PRO_5043743664" description="SprT-like domain-containing protein" evidence="2">
    <location>
        <begin position="28"/>
        <end position="861"/>
    </location>
</feature>
<feature type="compositionally biased region" description="Basic and acidic residues" evidence="1">
    <location>
        <begin position="479"/>
        <end position="494"/>
    </location>
</feature>
<evidence type="ECO:0000313" key="5">
    <source>
        <dbReference type="Proteomes" id="UP001388673"/>
    </source>
</evidence>
<protein>
    <recommendedName>
        <fullName evidence="3">SprT-like domain-containing protein</fullName>
    </recommendedName>
</protein>